<dbReference type="KEGG" id="rta:Rta_31830"/>
<dbReference type="InterPro" id="IPR000086">
    <property type="entry name" value="NUDIX_hydrolase_dom"/>
</dbReference>
<dbReference type="Gene3D" id="3.90.79.10">
    <property type="entry name" value="Nucleoside Triphosphate Pyrophosphohydrolase"/>
    <property type="match status" value="1"/>
</dbReference>
<reference evidence="2 3" key="2">
    <citation type="journal article" date="2011" name="PLoS ONE">
        <title>The Cyst-Dividing Bacterium Ramlibacter tataouinensis TTB310 Genome Reveals a Well-Stocked Toolbox for Adaptation to a Desert Environment.</title>
        <authorList>
            <person name="De Luca G."/>
            <person name="Barakat M."/>
            <person name="Ortet P."/>
            <person name="Fochesato S."/>
            <person name="Jourlin-Castelli C."/>
            <person name="Ansaldi M."/>
            <person name="Py B."/>
            <person name="Fichant G."/>
            <person name="Coutinho P.M."/>
            <person name="Voulhoux R."/>
            <person name="Bastien O."/>
            <person name="Marechal E."/>
            <person name="Henrissat B."/>
            <person name="Quentin Y."/>
            <person name="Noirot P."/>
            <person name="Filloux A."/>
            <person name="Mejean V."/>
            <person name="Dubow M.S."/>
            <person name="Barras F."/>
            <person name="Barbe V."/>
            <person name="Weissenbach J."/>
            <person name="Mihalcescu I."/>
            <person name="Vermeglio A."/>
            <person name="Achouak W."/>
            <person name="Heulin T."/>
        </authorList>
    </citation>
    <scope>NUCLEOTIDE SEQUENCE [LARGE SCALE GENOMIC DNA]</scope>
    <source>
        <strain evidence="3">ATCC BAA-407 / DSM 14655 / LMG 21543 / TTB310</strain>
    </source>
</reference>
<dbReference type="eggNOG" id="COG0494">
    <property type="taxonomic scope" value="Bacteria"/>
</dbReference>
<dbReference type="AlphaFoldDB" id="F5XXF9"/>
<gene>
    <name evidence="2" type="ordered locus">Rta_31830</name>
</gene>
<organism evidence="2 3">
    <name type="scientific">Ramlibacter tataouinensis (strain ATCC BAA-407 / DSM 14655 / LMG 21543 / TTB310)</name>
    <dbReference type="NCBI Taxonomy" id="365046"/>
    <lineage>
        <taxon>Bacteria</taxon>
        <taxon>Pseudomonadati</taxon>
        <taxon>Pseudomonadota</taxon>
        <taxon>Betaproteobacteria</taxon>
        <taxon>Burkholderiales</taxon>
        <taxon>Comamonadaceae</taxon>
        <taxon>Ramlibacter</taxon>
    </lineage>
</organism>
<dbReference type="CDD" id="cd03676">
    <property type="entry name" value="NUDIX_Tnr3_like"/>
    <property type="match status" value="1"/>
</dbReference>
<name>F5XXF9_RAMTT</name>
<dbReference type="RefSeq" id="WP_013902525.1">
    <property type="nucleotide sequence ID" value="NC_015677.1"/>
</dbReference>
<reference evidence="3" key="1">
    <citation type="submission" date="2006-01" db="EMBL/GenBank/DDBJ databases">
        <title>Genome of the cyst-dividing bacterium Ramlibacter tataouinensis.</title>
        <authorList>
            <person name="Barakat M."/>
            <person name="Ortet P."/>
            <person name="De Luca G."/>
            <person name="Jourlin-Castelli C."/>
            <person name="Ansaldi M."/>
            <person name="Py B."/>
            <person name="Fichant G."/>
            <person name="Coutinho P."/>
            <person name="Voulhoux R."/>
            <person name="Bastien O."/>
            <person name="Roy S."/>
            <person name="Marechal E."/>
            <person name="Henrissat B."/>
            <person name="Quentin Y."/>
            <person name="Noirot P."/>
            <person name="Filloux A."/>
            <person name="Mejean V."/>
            <person name="DuBow M."/>
            <person name="Barras F."/>
            <person name="Heulin T."/>
        </authorList>
    </citation>
    <scope>NUCLEOTIDE SEQUENCE [LARGE SCALE GENOMIC DNA]</scope>
    <source>
        <strain evidence="3">ATCC BAA-407 / DSM 14655 / LMG 21543 / TTB310</strain>
    </source>
</reference>
<dbReference type="Pfam" id="PF00293">
    <property type="entry name" value="NUDIX"/>
    <property type="match status" value="1"/>
</dbReference>
<evidence type="ECO:0000313" key="2">
    <source>
        <dbReference type="EMBL" id="AEG94294.1"/>
    </source>
</evidence>
<dbReference type="InterPro" id="IPR015797">
    <property type="entry name" value="NUDIX_hydrolase-like_dom_sf"/>
</dbReference>
<protein>
    <submittedName>
        <fullName evidence="2">Nudix hydrolase-like protein</fullName>
    </submittedName>
</protein>
<dbReference type="STRING" id="365046.Rta_31830"/>
<dbReference type="EMBL" id="CP000245">
    <property type="protein sequence ID" value="AEG94294.1"/>
    <property type="molecule type" value="Genomic_DNA"/>
</dbReference>
<evidence type="ECO:0000259" key="1">
    <source>
        <dbReference type="PROSITE" id="PS51462"/>
    </source>
</evidence>
<evidence type="ECO:0000313" key="3">
    <source>
        <dbReference type="Proteomes" id="UP000008385"/>
    </source>
</evidence>
<keyword evidence="3" id="KW-1185">Reference proteome</keyword>
<dbReference type="PROSITE" id="PS51462">
    <property type="entry name" value="NUDIX"/>
    <property type="match status" value="1"/>
</dbReference>
<feature type="domain" description="Nudix hydrolase" evidence="1">
    <location>
        <begin position="120"/>
        <end position="262"/>
    </location>
</feature>
<dbReference type="Proteomes" id="UP000008385">
    <property type="component" value="Chromosome"/>
</dbReference>
<keyword evidence="2" id="KW-0378">Hydrolase</keyword>
<dbReference type="HOGENOM" id="CLU_048013_1_2_4"/>
<proteinExistence type="predicted"/>
<dbReference type="GO" id="GO:0016787">
    <property type="term" value="F:hydrolase activity"/>
    <property type="evidence" value="ECO:0007669"/>
    <property type="project" value="UniProtKB-KW"/>
</dbReference>
<dbReference type="SUPFAM" id="SSF55811">
    <property type="entry name" value="Nudix"/>
    <property type="match status" value="1"/>
</dbReference>
<accession>F5XXF9</accession>
<sequence length="267" mass="28968">MGLLAARHADWLAQLRAGAQQPPARPRVPLWWRDAAIGSVEPEFLDRIGLASDTAGPLLWRTGQGWHLGGELTATLGRLALALREAGLAHAWRDEQLAVRDAQGRMLGTVERAVVRPLGIATSAVHLLALAPHGEHWVQRRALTKANDPGLWDTLMGGMVPATDTPEQALARETWEEAGLRLEQLRGLAWGGRLASRRPRAESRGGGGYVVEHIDWWTCVVPDGVWPANQDGEVDEFRLMPADEVVARLLAGEFTTEAALLLAAAGL</sequence>